<keyword evidence="3" id="KW-1185">Reference proteome</keyword>
<reference evidence="2" key="2">
    <citation type="submission" date="2020-09" db="EMBL/GenBank/DDBJ databases">
        <authorList>
            <person name="Sun Q."/>
            <person name="Zhou Y."/>
        </authorList>
    </citation>
    <scope>NUCLEOTIDE SEQUENCE</scope>
    <source>
        <strain evidence="2">CGMCC 1.15725</strain>
    </source>
</reference>
<feature type="compositionally biased region" description="Low complexity" evidence="1">
    <location>
        <begin position="133"/>
        <end position="149"/>
    </location>
</feature>
<comment type="caution">
    <text evidence="2">The sequence shown here is derived from an EMBL/GenBank/DDBJ whole genome shotgun (WGS) entry which is preliminary data.</text>
</comment>
<evidence type="ECO:0000256" key="1">
    <source>
        <dbReference type="SAM" id="MobiDB-lite"/>
    </source>
</evidence>
<evidence type="ECO:0000313" key="3">
    <source>
        <dbReference type="Proteomes" id="UP000646365"/>
    </source>
</evidence>
<name>A0A8J2YV52_9PROT</name>
<organism evidence="2 3">
    <name type="scientific">Aliidongia dinghuensis</name>
    <dbReference type="NCBI Taxonomy" id="1867774"/>
    <lineage>
        <taxon>Bacteria</taxon>
        <taxon>Pseudomonadati</taxon>
        <taxon>Pseudomonadota</taxon>
        <taxon>Alphaproteobacteria</taxon>
        <taxon>Rhodospirillales</taxon>
        <taxon>Dongiaceae</taxon>
        <taxon>Aliidongia</taxon>
    </lineage>
</organism>
<sequence>MSEAQQNSIVESLLAQQSAAFGPKSLDEAVKRLESAAKLTGLFMHTASDIWCCEIEMMSKGSRQLAAVTESFLGEADPEHNATRPAETVKAAVEETIQEFRHLNDLMRNSSFELYDAFVKTLIPATPAPTKTPAPKAAARAAERLTTAA</sequence>
<dbReference type="RefSeq" id="WP_189048016.1">
    <property type="nucleotide sequence ID" value="NZ_BMJQ01000009.1"/>
</dbReference>
<evidence type="ECO:0008006" key="4">
    <source>
        <dbReference type="Google" id="ProtNLM"/>
    </source>
</evidence>
<dbReference type="Proteomes" id="UP000646365">
    <property type="component" value="Unassembled WGS sequence"/>
</dbReference>
<evidence type="ECO:0000313" key="2">
    <source>
        <dbReference type="EMBL" id="GGF25703.1"/>
    </source>
</evidence>
<proteinExistence type="predicted"/>
<dbReference type="AlphaFoldDB" id="A0A8J2YV52"/>
<accession>A0A8J2YV52</accession>
<gene>
    <name evidence="2" type="ORF">GCM10011611_34740</name>
</gene>
<reference evidence="2" key="1">
    <citation type="journal article" date="2014" name="Int. J. Syst. Evol. Microbiol.">
        <title>Complete genome sequence of Corynebacterium casei LMG S-19264T (=DSM 44701T), isolated from a smear-ripened cheese.</title>
        <authorList>
            <consortium name="US DOE Joint Genome Institute (JGI-PGF)"/>
            <person name="Walter F."/>
            <person name="Albersmeier A."/>
            <person name="Kalinowski J."/>
            <person name="Ruckert C."/>
        </authorList>
    </citation>
    <scope>NUCLEOTIDE SEQUENCE</scope>
    <source>
        <strain evidence="2">CGMCC 1.15725</strain>
    </source>
</reference>
<dbReference type="EMBL" id="BMJQ01000009">
    <property type="protein sequence ID" value="GGF25703.1"/>
    <property type="molecule type" value="Genomic_DNA"/>
</dbReference>
<feature type="region of interest" description="Disordered" evidence="1">
    <location>
        <begin position="127"/>
        <end position="149"/>
    </location>
</feature>
<protein>
    <recommendedName>
        <fullName evidence="4">Phasin domain-containing protein</fullName>
    </recommendedName>
</protein>